<dbReference type="PANTHER" id="PTHR40278">
    <property type="entry name" value="DNA UTILIZATION PROTEIN HOFN"/>
    <property type="match status" value="1"/>
</dbReference>
<dbReference type="AlphaFoldDB" id="A0A2H0BWE4"/>
<protein>
    <recommendedName>
        <fullName evidence="3">Pilus assembly protein PilN</fullName>
    </recommendedName>
</protein>
<dbReference type="EMBL" id="PCTA01000009">
    <property type="protein sequence ID" value="PIP62006.1"/>
    <property type="molecule type" value="Genomic_DNA"/>
</dbReference>
<evidence type="ECO:0000313" key="2">
    <source>
        <dbReference type="Proteomes" id="UP000231246"/>
    </source>
</evidence>
<evidence type="ECO:0008006" key="3">
    <source>
        <dbReference type="Google" id="ProtNLM"/>
    </source>
</evidence>
<dbReference type="InterPro" id="IPR007813">
    <property type="entry name" value="PilN"/>
</dbReference>
<dbReference type="PANTHER" id="PTHR40278:SF1">
    <property type="entry name" value="DNA UTILIZATION PROTEIN HOFN"/>
    <property type="match status" value="1"/>
</dbReference>
<comment type="caution">
    <text evidence="1">The sequence shown here is derived from an EMBL/GenBank/DDBJ whole genome shotgun (WGS) entry which is preliminary data.</text>
</comment>
<dbReference type="Proteomes" id="UP000231246">
    <property type="component" value="Unassembled WGS sequence"/>
</dbReference>
<dbReference type="InterPro" id="IPR052534">
    <property type="entry name" value="Extracell_DNA_Util/SecSys_Comp"/>
</dbReference>
<gene>
    <name evidence="1" type="ORF">COW99_01235</name>
</gene>
<reference evidence="1 2" key="1">
    <citation type="submission" date="2017-09" db="EMBL/GenBank/DDBJ databases">
        <title>Depth-based differentiation of microbial function through sediment-hosted aquifers and enrichment of novel symbionts in the deep terrestrial subsurface.</title>
        <authorList>
            <person name="Probst A.J."/>
            <person name="Ladd B."/>
            <person name="Jarett J.K."/>
            <person name="Geller-Mcgrath D.E."/>
            <person name="Sieber C.M."/>
            <person name="Emerson J.B."/>
            <person name="Anantharaman K."/>
            <person name="Thomas B.C."/>
            <person name="Malmstrom R."/>
            <person name="Stieglmeier M."/>
            <person name="Klingl A."/>
            <person name="Woyke T."/>
            <person name="Ryan C.M."/>
            <person name="Banfield J.F."/>
        </authorList>
    </citation>
    <scope>NUCLEOTIDE SEQUENCE [LARGE SCALE GENOMIC DNA]</scope>
    <source>
        <strain evidence="1">CG22_combo_CG10-13_8_21_14_all_38_20</strain>
    </source>
</reference>
<evidence type="ECO:0000313" key="1">
    <source>
        <dbReference type="EMBL" id="PIP62006.1"/>
    </source>
</evidence>
<accession>A0A2H0BWE4</accession>
<sequence length="205" mass="22810">MSAQINLLPKKGFANSALGSILEFFSTYGRYIIVGTQLIVLIAFFSRFKLDRELTDLRDAVDQKKAIITDLQIFESEVRLLQQRLKNIRDLKQGHDFVRDTLSVVKTVLPPGTVLEDLNIQAYSFGVDGISQDQQAFADLIITLRKSEELDNILFSNISKSADSEIIEFSFSADMKDYSQQNPEGSGVSAEGGVVPVLEGVNEEL</sequence>
<dbReference type="Pfam" id="PF05137">
    <property type="entry name" value="PilN"/>
    <property type="match status" value="1"/>
</dbReference>
<proteinExistence type="predicted"/>
<name>A0A2H0BWE4_9BACT</name>
<organism evidence="1 2">
    <name type="scientific">Candidatus Roizmanbacteria bacterium CG22_combo_CG10-13_8_21_14_all_38_20</name>
    <dbReference type="NCBI Taxonomy" id="1974862"/>
    <lineage>
        <taxon>Bacteria</taxon>
        <taxon>Candidatus Roizmaniibacteriota</taxon>
    </lineage>
</organism>